<evidence type="ECO:0000256" key="3">
    <source>
        <dbReference type="ARBA" id="ARBA00012856"/>
    </source>
</evidence>
<dbReference type="GO" id="GO:0046655">
    <property type="term" value="P:folic acid metabolic process"/>
    <property type="evidence" value="ECO:0007669"/>
    <property type="project" value="TreeGrafter"/>
</dbReference>
<dbReference type="CDD" id="cd00209">
    <property type="entry name" value="DHFR"/>
    <property type="match status" value="1"/>
</dbReference>
<evidence type="ECO:0000256" key="8">
    <source>
        <dbReference type="PIRNR" id="PIRNR000194"/>
    </source>
</evidence>
<organism evidence="11 12">
    <name type="scientific">Treponema pedis</name>
    <dbReference type="NCBI Taxonomy" id="409322"/>
    <lineage>
        <taxon>Bacteria</taxon>
        <taxon>Pseudomonadati</taxon>
        <taxon>Spirochaetota</taxon>
        <taxon>Spirochaetia</taxon>
        <taxon>Spirochaetales</taxon>
        <taxon>Treponemataceae</taxon>
        <taxon>Treponema</taxon>
    </lineage>
</organism>
<comment type="function">
    <text evidence="7 8">Key enzyme in folate metabolism. Catalyzes an essential reaction for de novo glycine and purine synthesis, and for DNA precursor synthesis.</text>
</comment>
<evidence type="ECO:0000256" key="7">
    <source>
        <dbReference type="ARBA" id="ARBA00025067"/>
    </source>
</evidence>
<dbReference type="InterPro" id="IPR024072">
    <property type="entry name" value="DHFR-like_dom_sf"/>
</dbReference>
<dbReference type="GO" id="GO:0004146">
    <property type="term" value="F:dihydrofolate reductase activity"/>
    <property type="evidence" value="ECO:0007669"/>
    <property type="project" value="UniProtKB-EC"/>
</dbReference>
<dbReference type="SUPFAM" id="SSF53597">
    <property type="entry name" value="Dihydrofolate reductase-like"/>
    <property type="match status" value="1"/>
</dbReference>
<evidence type="ECO:0000256" key="4">
    <source>
        <dbReference type="ARBA" id="ARBA00022563"/>
    </source>
</evidence>
<dbReference type="RefSeq" id="WP_194077446.1">
    <property type="nucleotide sequence ID" value="NZ_CP061839.1"/>
</dbReference>
<dbReference type="UniPathway" id="UPA00077">
    <property type="reaction ID" value="UER00158"/>
</dbReference>
<dbReference type="EMBL" id="CP061839">
    <property type="protein sequence ID" value="QOW61945.1"/>
    <property type="molecule type" value="Genomic_DNA"/>
</dbReference>
<sequence length="159" mass="18153">MIALIAARSKNNVIGKNGRLPWNIPEDLKRFKKLTDGNTVIMGRKTFEDIGAPLVNRFNIVLSRTKKIKTENCITAENFSEALKKAASSDVFVIGGEEVFREALPIVDIMYITEIDAEYSGDTYFPQFELTEFERTEGHKIDTPVPYRYVTYIKKIKIL</sequence>
<reference evidence="11 12" key="1">
    <citation type="submission" date="2020-09" db="EMBL/GenBank/DDBJ databases">
        <title>Characterization of Treponema spp. from bovine digital dermatitis in Korea.</title>
        <authorList>
            <person name="Espiritu H.M."/>
            <person name="Cho Y.I."/>
            <person name="Mamuad L."/>
        </authorList>
    </citation>
    <scope>NUCLEOTIDE SEQUENCE [LARGE SCALE GENOMIC DNA]</scope>
    <source>
        <strain evidence="11 12">KS1</strain>
    </source>
</reference>
<evidence type="ECO:0000259" key="10">
    <source>
        <dbReference type="PROSITE" id="PS51330"/>
    </source>
</evidence>
<proteinExistence type="inferred from homology"/>
<dbReference type="GO" id="GO:0046452">
    <property type="term" value="P:dihydrofolate metabolic process"/>
    <property type="evidence" value="ECO:0007669"/>
    <property type="project" value="TreeGrafter"/>
</dbReference>
<dbReference type="PIRSF" id="PIRSF000194">
    <property type="entry name" value="DHFR"/>
    <property type="match status" value="1"/>
</dbReference>
<dbReference type="GO" id="GO:0050661">
    <property type="term" value="F:NADP binding"/>
    <property type="evidence" value="ECO:0007669"/>
    <property type="project" value="InterPro"/>
</dbReference>
<dbReference type="InterPro" id="IPR012259">
    <property type="entry name" value="DHFR"/>
</dbReference>
<evidence type="ECO:0000256" key="1">
    <source>
        <dbReference type="ARBA" id="ARBA00004903"/>
    </source>
</evidence>
<keyword evidence="5 8" id="KW-0521">NADP</keyword>
<comment type="catalytic activity">
    <reaction evidence="8">
        <text>(6S)-5,6,7,8-tetrahydrofolate + NADP(+) = 7,8-dihydrofolate + NADPH + H(+)</text>
        <dbReference type="Rhea" id="RHEA:15009"/>
        <dbReference type="ChEBI" id="CHEBI:15378"/>
        <dbReference type="ChEBI" id="CHEBI:57451"/>
        <dbReference type="ChEBI" id="CHEBI:57453"/>
        <dbReference type="ChEBI" id="CHEBI:57783"/>
        <dbReference type="ChEBI" id="CHEBI:58349"/>
        <dbReference type="EC" id="1.5.1.3"/>
    </reaction>
</comment>
<dbReference type="PANTHER" id="PTHR48069:SF3">
    <property type="entry name" value="DIHYDROFOLATE REDUCTASE"/>
    <property type="match status" value="1"/>
</dbReference>
<dbReference type="EC" id="1.5.1.3" evidence="3 8"/>
<dbReference type="PRINTS" id="PR00070">
    <property type="entry name" value="DHFR"/>
</dbReference>
<dbReference type="PANTHER" id="PTHR48069">
    <property type="entry name" value="DIHYDROFOLATE REDUCTASE"/>
    <property type="match status" value="1"/>
</dbReference>
<dbReference type="InterPro" id="IPR017925">
    <property type="entry name" value="DHFR_CS"/>
</dbReference>
<evidence type="ECO:0000256" key="5">
    <source>
        <dbReference type="ARBA" id="ARBA00022857"/>
    </source>
</evidence>
<dbReference type="GO" id="GO:0046654">
    <property type="term" value="P:tetrahydrofolate biosynthetic process"/>
    <property type="evidence" value="ECO:0007669"/>
    <property type="project" value="UniProtKB-UniPathway"/>
</dbReference>
<dbReference type="Gene3D" id="3.40.430.10">
    <property type="entry name" value="Dihydrofolate Reductase, subunit A"/>
    <property type="match status" value="1"/>
</dbReference>
<dbReference type="GO" id="GO:0006730">
    <property type="term" value="P:one-carbon metabolic process"/>
    <property type="evidence" value="ECO:0007669"/>
    <property type="project" value="UniProtKB-KW"/>
</dbReference>
<protein>
    <recommendedName>
        <fullName evidence="3 8">Dihydrofolate reductase</fullName>
        <ecNumber evidence="3 8">1.5.1.3</ecNumber>
    </recommendedName>
</protein>
<dbReference type="Pfam" id="PF00186">
    <property type="entry name" value="DHFR_1"/>
    <property type="match status" value="1"/>
</dbReference>
<dbReference type="InterPro" id="IPR001796">
    <property type="entry name" value="DHFR_dom"/>
</dbReference>
<name>A0A7S6WRF5_9SPIR</name>
<gene>
    <name evidence="11" type="ORF">IFE08_06295</name>
</gene>
<keyword evidence="4 8" id="KW-0554">One-carbon metabolism</keyword>
<evidence type="ECO:0000313" key="11">
    <source>
        <dbReference type="EMBL" id="QOW61945.1"/>
    </source>
</evidence>
<dbReference type="AlphaFoldDB" id="A0A7S6WRF5"/>
<evidence type="ECO:0000256" key="6">
    <source>
        <dbReference type="ARBA" id="ARBA00023002"/>
    </source>
</evidence>
<dbReference type="PROSITE" id="PS00075">
    <property type="entry name" value="DHFR_1"/>
    <property type="match status" value="1"/>
</dbReference>
<evidence type="ECO:0000256" key="2">
    <source>
        <dbReference type="ARBA" id="ARBA00009539"/>
    </source>
</evidence>
<feature type="domain" description="DHFR" evidence="10">
    <location>
        <begin position="1"/>
        <end position="154"/>
    </location>
</feature>
<comment type="similarity">
    <text evidence="2 8 9">Belongs to the dihydrofolate reductase family.</text>
</comment>
<dbReference type="PROSITE" id="PS51330">
    <property type="entry name" value="DHFR_2"/>
    <property type="match status" value="1"/>
</dbReference>
<dbReference type="Proteomes" id="UP000593915">
    <property type="component" value="Chromosome"/>
</dbReference>
<keyword evidence="6 8" id="KW-0560">Oxidoreductase</keyword>
<evidence type="ECO:0000256" key="9">
    <source>
        <dbReference type="RuleBase" id="RU004474"/>
    </source>
</evidence>
<accession>A0A7S6WRF5</accession>
<comment type="pathway">
    <text evidence="1 8">Cofactor biosynthesis; tetrahydrofolate biosynthesis; 5,6,7,8-tetrahydrofolate from 7,8-dihydrofolate: step 1/1.</text>
</comment>
<evidence type="ECO:0000313" key="12">
    <source>
        <dbReference type="Proteomes" id="UP000593915"/>
    </source>
</evidence>